<sequence length="741" mass="85790">MLVNEYGYSLNQMAQELSLTNSSRGTGRARADIVIWKSEQAKKNNEHAAIVIECKSDNVTIQPEDYYQGLNYATWAGANFFVTHNSKETRYFQVFKEKIPKYLGKELSELPTAKQLVDSKVIEEMLKAEKVFEKDEFAKLLHQCHSIIRNNDKLSPEASFDEISKILFMKIMYERNKQKGKIFTKEEFLEQESHYEKNIRPVNVRRNGPKDDISYVTYWFDDTKNAYKAEQLFEDDEVIKIRRESFLAILEKLQIYNLSKTSDDVKGVAFEKFLGTTFRGELGQFFTPRSVVEFMTEILDPQEGERVCDPCSGSGGFLINAFEYMRESIRQDLEEEKESIKNRYFDEAYEQADEQQKANIEAKVDGLFSELNSELDLDNPNSRLYQLSHNCIYGTDANPRMARVSKMNMIMHGDGHGGVHHNDGLLNINGIFEERFDVILTNPPFGSRVAKDLKLTQEDSLIDKPHYKNWKAKYENYERIGNERKLEIEENKVIVDKFEVSKFSTLTEVMFIERCLKLLRKGGRMGIVLPKGVLNNGDLQKVRHYFESKAKIILITSIPQDVFVASGATVKPSIVFLKRFTESEEQEYLTAKMQATAEVEQKYAQRKAKLQAILDKKADKLPPKATDEQKTEQNRLKDELKQAKKQAKNELKQLEIQIKDEIRQAIKTKFDYQIPLAEVEKAGIDSTGAAIENDLPKLKDEYTQYRKAKSIWENHTAHHYEYTENGGKLERTLRTFAERAE</sequence>
<evidence type="ECO:0000256" key="1">
    <source>
        <dbReference type="ARBA" id="ARBA00006594"/>
    </source>
</evidence>
<dbReference type="InterPro" id="IPR002052">
    <property type="entry name" value="DNA_methylase_N6_adenine_CS"/>
</dbReference>
<protein>
    <submittedName>
        <fullName evidence="8">N-6 DNA Methylase</fullName>
    </submittedName>
</protein>
<comment type="similarity">
    <text evidence="1">Belongs to the N(4)/N(6)-methyltransferase family.</text>
</comment>
<keyword evidence="9" id="KW-1185">Reference proteome</keyword>
<keyword evidence="2 8" id="KW-0489">Methyltransferase</keyword>
<evidence type="ECO:0000256" key="3">
    <source>
        <dbReference type="ARBA" id="ARBA00022679"/>
    </source>
</evidence>
<evidence type="ECO:0000256" key="2">
    <source>
        <dbReference type="ARBA" id="ARBA00022603"/>
    </source>
</evidence>
<proteinExistence type="inferred from homology"/>
<dbReference type="GO" id="GO:0008170">
    <property type="term" value="F:N-methyltransferase activity"/>
    <property type="evidence" value="ECO:0007669"/>
    <property type="project" value="InterPro"/>
</dbReference>
<dbReference type="InterPro" id="IPR052916">
    <property type="entry name" value="Type-I_RE_MTase_Subunit"/>
</dbReference>
<dbReference type="GO" id="GO:0032259">
    <property type="term" value="P:methylation"/>
    <property type="evidence" value="ECO:0007669"/>
    <property type="project" value="UniProtKB-KW"/>
</dbReference>
<dbReference type="PANTHER" id="PTHR42998">
    <property type="entry name" value="TYPE I RESTRICTION ENZYME HINDVIIP M PROTEIN-RELATED"/>
    <property type="match status" value="1"/>
</dbReference>
<dbReference type="PRINTS" id="PR00507">
    <property type="entry name" value="N12N6MTFRASE"/>
</dbReference>
<accession>E8KIC5</accession>
<name>E8KIC5_9PAST</name>
<keyword evidence="4" id="KW-0680">Restriction system</keyword>
<dbReference type="AlphaFoldDB" id="E8KIC5"/>
<keyword evidence="5" id="KW-0175">Coiled coil</keyword>
<evidence type="ECO:0000256" key="5">
    <source>
        <dbReference type="SAM" id="Coils"/>
    </source>
</evidence>
<feature type="domain" description="DNA methylase adenine-specific" evidence="6">
    <location>
        <begin position="263"/>
        <end position="332"/>
    </location>
</feature>
<dbReference type="GO" id="GO:0003677">
    <property type="term" value="F:DNA binding"/>
    <property type="evidence" value="ECO:0007669"/>
    <property type="project" value="InterPro"/>
</dbReference>
<evidence type="ECO:0000313" key="9">
    <source>
        <dbReference type="Proteomes" id="UP000005467"/>
    </source>
</evidence>
<dbReference type="Gene3D" id="3.40.50.150">
    <property type="entry name" value="Vaccinia Virus protein VP39"/>
    <property type="match status" value="1"/>
</dbReference>
<dbReference type="SUPFAM" id="SSF53335">
    <property type="entry name" value="S-adenosyl-L-methionine-dependent methyltransferases"/>
    <property type="match status" value="1"/>
</dbReference>
<comment type="caution">
    <text evidence="8">The sequence shown here is derived from an EMBL/GenBank/DDBJ whole genome shotgun (WGS) entry which is preliminary data.</text>
</comment>
<organism evidence="8 9">
    <name type="scientific">Actinobacillus ureae ATCC 25976</name>
    <dbReference type="NCBI Taxonomy" id="887324"/>
    <lineage>
        <taxon>Bacteria</taxon>
        <taxon>Pseudomonadati</taxon>
        <taxon>Pseudomonadota</taxon>
        <taxon>Gammaproteobacteria</taxon>
        <taxon>Pasteurellales</taxon>
        <taxon>Pasteurellaceae</taxon>
        <taxon>Actinobacillus</taxon>
    </lineage>
</organism>
<evidence type="ECO:0000256" key="4">
    <source>
        <dbReference type="ARBA" id="ARBA00022747"/>
    </source>
</evidence>
<dbReference type="InterPro" id="IPR029464">
    <property type="entry name" value="HSDR_N"/>
</dbReference>
<dbReference type="Pfam" id="PF02384">
    <property type="entry name" value="N6_Mtase"/>
    <property type="match status" value="2"/>
</dbReference>
<feature type="domain" description="Type I restriction enzyme R protein N-terminal" evidence="7">
    <location>
        <begin position="2"/>
        <end position="111"/>
    </location>
</feature>
<dbReference type="EMBL" id="AEVG01000111">
    <property type="protein sequence ID" value="EFX91344.1"/>
    <property type="molecule type" value="Genomic_DNA"/>
</dbReference>
<dbReference type="PROSITE" id="PS00092">
    <property type="entry name" value="N6_MTASE"/>
    <property type="match status" value="1"/>
</dbReference>
<evidence type="ECO:0000313" key="8">
    <source>
        <dbReference type="EMBL" id="EFX91344.1"/>
    </source>
</evidence>
<feature type="domain" description="DNA methylase adenine-specific" evidence="6">
    <location>
        <begin position="389"/>
        <end position="620"/>
    </location>
</feature>
<dbReference type="PANTHER" id="PTHR42998:SF1">
    <property type="entry name" value="TYPE I RESTRICTION ENZYME HINDI METHYLASE SUBUNIT"/>
    <property type="match status" value="1"/>
</dbReference>
<dbReference type="Proteomes" id="UP000005467">
    <property type="component" value="Unassembled WGS sequence"/>
</dbReference>
<evidence type="ECO:0000259" key="7">
    <source>
        <dbReference type="Pfam" id="PF13588"/>
    </source>
</evidence>
<feature type="coiled-coil region" evidence="5">
    <location>
        <begin position="626"/>
        <end position="664"/>
    </location>
</feature>
<reference evidence="8 9" key="1">
    <citation type="submission" date="2011-01" db="EMBL/GenBank/DDBJ databases">
        <authorList>
            <person name="Muzny D."/>
            <person name="Qin X."/>
            <person name="Deng J."/>
            <person name="Jiang H."/>
            <person name="Liu Y."/>
            <person name="Qu J."/>
            <person name="Song X.-Z."/>
            <person name="Zhang L."/>
            <person name="Thornton R."/>
            <person name="Coyle M."/>
            <person name="Francisco L."/>
            <person name="Jackson L."/>
            <person name="Javaid M."/>
            <person name="Korchina V."/>
            <person name="Kovar C."/>
            <person name="Mata R."/>
            <person name="Mathew T."/>
            <person name="Ngo R."/>
            <person name="Nguyen L."/>
            <person name="Nguyen N."/>
            <person name="Okwuonu G."/>
            <person name="Ongeri F."/>
            <person name="Pham C."/>
            <person name="Simmons D."/>
            <person name="Wilczek-Boney K."/>
            <person name="Hale W."/>
            <person name="Jakkamsetti A."/>
            <person name="Pham P."/>
            <person name="Ruth R."/>
            <person name="San Lucas F."/>
            <person name="Warren J."/>
            <person name="Zhang J."/>
            <person name="Zhao Z."/>
            <person name="Zhou C."/>
            <person name="Zhu D."/>
            <person name="Lee S."/>
            <person name="Bess C."/>
            <person name="Blankenburg K."/>
            <person name="Forbes L."/>
            <person name="Fu Q."/>
            <person name="Gubbala S."/>
            <person name="Hirani K."/>
            <person name="Jayaseelan J.C."/>
            <person name="Lara F."/>
            <person name="Munidasa M."/>
            <person name="Palculict T."/>
            <person name="Patil S."/>
            <person name="Pu L.-L."/>
            <person name="Saada N."/>
            <person name="Tang L."/>
            <person name="Weissenberger G."/>
            <person name="Zhu Y."/>
            <person name="Hemphill L."/>
            <person name="Shang Y."/>
            <person name="Youmans B."/>
            <person name="Ayvaz T."/>
            <person name="Ross M."/>
            <person name="Santibanez J."/>
            <person name="Aqrawi P."/>
            <person name="Gross S."/>
            <person name="Joshi V."/>
            <person name="Fowler G."/>
            <person name="Nazareth L."/>
            <person name="Reid J."/>
            <person name="Worley K."/>
            <person name="Petrosino J."/>
            <person name="Highlander S."/>
            <person name="Gibbs R."/>
        </authorList>
    </citation>
    <scope>NUCLEOTIDE SEQUENCE [LARGE SCALE GENOMIC DNA]</scope>
    <source>
        <strain evidence="8 9">ATCC 25976</strain>
    </source>
</reference>
<dbReference type="InterPro" id="IPR003356">
    <property type="entry name" value="DNA_methylase_A-5"/>
</dbReference>
<dbReference type="GO" id="GO:0009307">
    <property type="term" value="P:DNA restriction-modification system"/>
    <property type="evidence" value="ECO:0007669"/>
    <property type="project" value="UniProtKB-KW"/>
</dbReference>
<evidence type="ECO:0000259" key="6">
    <source>
        <dbReference type="Pfam" id="PF02384"/>
    </source>
</evidence>
<dbReference type="Pfam" id="PF13588">
    <property type="entry name" value="HSDR_N_2"/>
    <property type="match status" value="1"/>
</dbReference>
<gene>
    <name evidence="8" type="ORF">HMPREF0027_1592</name>
</gene>
<dbReference type="REBASE" id="32881">
    <property type="entry name" value="M.Aur25976ORF1592P"/>
</dbReference>
<dbReference type="InterPro" id="IPR029063">
    <property type="entry name" value="SAM-dependent_MTases_sf"/>
</dbReference>
<dbReference type="HOGENOM" id="CLU_008343_0_2_6"/>
<keyword evidence="3" id="KW-0808">Transferase</keyword>